<evidence type="ECO:0000313" key="3">
    <source>
        <dbReference type="Proteomes" id="UP000297527"/>
    </source>
</evidence>
<dbReference type="AlphaFoldDB" id="A0A4Z1I2U2"/>
<evidence type="ECO:0000256" key="1">
    <source>
        <dbReference type="SAM" id="MobiDB-lite"/>
    </source>
</evidence>
<proteinExistence type="predicted"/>
<sequence>MASVDNGNVDEFDEDSVLKHPVSSLKGRERLRSHLKTEITESFPSPWSPYSDTATRPETSLNRRKANKADRLQQVLSGALMVSLNMTRGQGGKYYSQENYSHVP</sequence>
<gene>
    <name evidence="2" type="ORF">BCON_0083g00100</name>
</gene>
<dbReference type="Proteomes" id="UP000297527">
    <property type="component" value="Unassembled WGS sequence"/>
</dbReference>
<evidence type="ECO:0000313" key="2">
    <source>
        <dbReference type="EMBL" id="TGO56018.1"/>
    </source>
</evidence>
<accession>A0A4Z1I2U2</accession>
<feature type="compositionally biased region" description="Polar residues" evidence="1">
    <location>
        <begin position="40"/>
        <end position="60"/>
    </location>
</feature>
<dbReference type="EMBL" id="PQXN01000083">
    <property type="protein sequence ID" value="TGO56018.1"/>
    <property type="molecule type" value="Genomic_DNA"/>
</dbReference>
<feature type="region of interest" description="Disordered" evidence="1">
    <location>
        <begin position="36"/>
        <end position="70"/>
    </location>
</feature>
<comment type="caution">
    <text evidence="2">The sequence shown here is derived from an EMBL/GenBank/DDBJ whole genome shotgun (WGS) entry which is preliminary data.</text>
</comment>
<organism evidence="2 3">
    <name type="scientific">Botryotinia convoluta</name>
    <dbReference type="NCBI Taxonomy" id="54673"/>
    <lineage>
        <taxon>Eukaryota</taxon>
        <taxon>Fungi</taxon>
        <taxon>Dikarya</taxon>
        <taxon>Ascomycota</taxon>
        <taxon>Pezizomycotina</taxon>
        <taxon>Leotiomycetes</taxon>
        <taxon>Helotiales</taxon>
        <taxon>Sclerotiniaceae</taxon>
        <taxon>Botryotinia</taxon>
    </lineage>
</organism>
<keyword evidence="3" id="KW-1185">Reference proteome</keyword>
<reference evidence="2 3" key="1">
    <citation type="submission" date="2017-12" db="EMBL/GenBank/DDBJ databases">
        <title>Comparative genomics of Botrytis spp.</title>
        <authorList>
            <person name="Valero-Jimenez C.A."/>
            <person name="Tapia P."/>
            <person name="Veloso J."/>
            <person name="Silva-Moreno E."/>
            <person name="Staats M."/>
            <person name="Valdes J.H."/>
            <person name="Van Kan J.A.L."/>
        </authorList>
    </citation>
    <scope>NUCLEOTIDE SEQUENCE [LARGE SCALE GENOMIC DNA]</scope>
    <source>
        <strain evidence="2 3">MUCL11595</strain>
    </source>
</reference>
<protein>
    <submittedName>
        <fullName evidence="2">Uncharacterized protein</fullName>
    </submittedName>
</protein>
<name>A0A4Z1I2U2_9HELO</name>